<keyword evidence="2" id="KW-1003">Cell membrane</keyword>
<feature type="binding site" evidence="9">
    <location>
        <begin position="1119"/>
        <end position="1126"/>
    </location>
    <ligand>
        <name>ATP</name>
        <dbReference type="ChEBI" id="CHEBI:30616"/>
    </ligand>
</feature>
<gene>
    <name evidence="13" type="ORF">GCM10009827_046840</name>
</gene>
<feature type="domain" description="FtsK" evidence="12">
    <location>
        <begin position="455"/>
        <end position="655"/>
    </location>
</feature>
<evidence type="ECO:0000256" key="2">
    <source>
        <dbReference type="ARBA" id="ARBA00022475"/>
    </source>
</evidence>
<evidence type="ECO:0000256" key="5">
    <source>
        <dbReference type="ARBA" id="ARBA00022741"/>
    </source>
</evidence>
<dbReference type="InterPro" id="IPR003593">
    <property type="entry name" value="AAA+_ATPase"/>
</dbReference>
<reference evidence="13 14" key="1">
    <citation type="journal article" date="2019" name="Int. J. Syst. Evol. Microbiol.">
        <title>The Global Catalogue of Microorganisms (GCM) 10K type strain sequencing project: providing services to taxonomists for standard genome sequencing and annotation.</title>
        <authorList>
            <consortium name="The Broad Institute Genomics Platform"/>
            <consortium name="The Broad Institute Genome Sequencing Center for Infectious Disease"/>
            <person name="Wu L."/>
            <person name="Ma J."/>
        </authorList>
    </citation>
    <scope>NUCLEOTIDE SEQUENCE [LARGE SCALE GENOMIC DNA]</scope>
    <source>
        <strain evidence="13 14">JCM 15933</strain>
    </source>
</reference>
<feature type="binding site" evidence="9">
    <location>
        <begin position="831"/>
        <end position="838"/>
    </location>
    <ligand>
        <name>ATP</name>
        <dbReference type="ChEBI" id="CHEBI:30616"/>
    </ligand>
</feature>
<evidence type="ECO:0000256" key="1">
    <source>
        <dbReference type="ARBA" id="ARBA00004651"/>
    </source>
</evidence>
<dbReference type="Pfam" id="PF01580">
    <property type="entry name" value="FtsK_SpoIIIE"/>
    <property type="match status" value="3"/>
</dbReference>
<evidence type="ECO:0000313" key="13">
    <source>
        <dbReference type="EMBL" id="GAA1524823.1"/>
    </source>
</evidence>
<dbReference type="InterPro" id="IPR023837">
    <property type="entry name" value="EccCb-like_Actinobacteria"/>
</dbReference>
<dbReference type="Proteomes" id="UP001501470">
    <property type="component" value="Unassembled WGS sequence"/>
</dbReference>
<evidence type="ECO:0000256" key="10">
    <source>
        <dbReference type="SAM" id="MobiDB-lite"/>
    </source>
</evidence>
<dbReference type="InterPro" id="IPR023836">
    <property type="entry name" value="EccCa-like_Actinobacteria"/>
</dbReference>
<feature type="domain" description="FtsK" evidence="12">
    <location>
        <begin position="1102"/>
        <end position="1283"/>
    </location>
</feature>
<dbReference type="InterPro" id="IPR002543">
    <property type="entry name" value="FtsK_dom"/>
</dbReference>
<feature type="transmembrane region" description="Helical" evidence="11">
    <location>
        <begin position="70"/>
        <end position="88"/>
    </location>
</feature>
<keyword evidence="3 11" id="KW-0812">Transmembrane</keyword>
<comment type="subcellular location">
    <subcellularLocation>
        <location evidence="1">Cell membrane</location>
        <topology evidence="1">Multi-pass membrane protein</topology>
    </subcellularLocation>
</comment>
<dbReference type="NCBIfam" id="TIGR03924">
    <property type="entry name" value="T7SS_EccC_a"/>
    <property type="match status" value="1"/>
</dbReference>
<keyword evidence="7 11" id="KW-1133">Transmembrane helix</keyword>
<comment type="caution">
    <text evidence="13">The sequence shown here is derived from an EMBL/GenBank/DDBJ whole genome shotgun (WGS) entry which is preliminary data.</text>
</comment>
<proteinExistence type="predicted"/>
<dbReference type="RefSeq" id="WP_344504181.1">
    <property type="nucleotide sequence ID" value="NZ_BAAAQD010000009.1"/>
</dbReference>
<dbReference type="InterPro" id="IPR027417">
    <property type="entry name" value="P-loop_NTPase"/>
</dbReference>
<evidence type="ECO:0000256" key="6">
    <source>
        <dbReference type="ARBA" id="ARBA00022840"/>
    </source>
</evidence>
<dbReference type="PANTHER" id="PTHR22683">
    <property type="entry name" value="SPORULATION PROTEIN RELATED"/>
    <property type="match status" value="1"/>
</dbReference>
<dbReference type="InterPro" id="IPR050206">
    <property type="entry name" value="FtsK/SpoIIIE/SftA"/>
</dbReference>
<evidence type="ECO:0000256" key="7">
    <source>
        <dbReference type="ARBA" id="ARBA00022989"/>
    </source>
</evidence>
<keyword evidence="6 9" id="KW-0067">ATP-binding</keyword>
<feature type="binding site" evidence="9">
    <location>
        <begin position="478"/>
        <end position="485"/>
    </location>
    <ligand>
        <name>ATP</name>
        <dbReference type="ChEBI" id="CHEBI:30616"/>
    </ligand>
</feature>
<name>A0ABN2AR95_9ACTN</name>
<evidence type="ECO:0000256" key="9">
    <source>
        <dbReference type="PROSITE-ProRule" id="PRU00289"/>
    </source>
</evidence>
<protein>
    <submittedName>
        <fullName evidence="13">Type VII secretion protein EccC</fullName>
    </submittedName>
</protein>
<dbReference type="SMART" id="SM00382">
    <property type="entry name" value="AAA"/>
    <property type="match status" value="3"/>
</dbReference>
<keyword evidence="8 11" id="KW-0472">Membrane</keyword>
<evidence type="ECO:0000256" key="3">
    <source>
        <dbReference type="ARBA" id="ARBA00022692"/>
    </source>
</evidence>
<keyword evidence="5 9" id="KW-0547">Nucleotide-binding</keyword>
<evidence type="ECO:0000259" key="12">
    <source>
        <dbReference type="PROSITE" id="PS50901"/>
    </source>
</evidence>
<feature type="compositionally biased region" description="Low complexity" evidence="10">
    <location>
        <begin position="17"/>
        <end position="27"/>
    </location>
</feature>
<dbReference type="PROSITE" id="PS50901">
    <property type="entry name" value="FTSK"/>
    <property type="match status" value="3"/>
</dbReference>
<feature type="region of interest" description="Disordered" evidence="10">
    <location>
        <begin position="1281"/>
        <end position="1305"/>
    </location>
</feature>
<evidence type="ECO:0000313" key="14">
    <source>
        <dbReference type="Proteomes" id="UP001501470"/>
    </source>
</evidence>
<dbReference type="PANTHER" id="PTHR22683:SF1">
    <property type="entry name" value="TYPE VII SECRETION SYSTEM PROTEIN ESSC"/>
    <property type="match status" value="1"/>
</dbReference>
<keyword evidence="14" id="KW-1185">Reference proteome</keyword>
<accession>A0ABN2AR95</accession>
<dbReference type="Gene3D" id="3.40.50.300">
    <property type="entry name" value="P-loop containing nucleotide triphosphate hydrolases"/>
    <property type="match status" value="4"/>
</dbReference>
<feature type="region of interest" description="Disordered" evidence="10">
    <location>
        <begin position="1"/>
        <end position="28"/>
    </location>
</feature>
<feature type="transmembrane region" description="Helical" evidence="11">
    <location>
        <begin position="38"/>
        <end position="58"/>
    </location>
</feature>
<dbReference type="NCBIfam" id="TIGR03925">
    <property type="entry name" value="T7SS_EccC_b"/>
    <property type="match status" value="1"/>
</dbReference>
<evidence type="ECO:0000256" key="11">
    <source>
        <dbReference type="SAM" id="Phobius"/>
    </source>
</evidence>
<feature type="domain" description="FtsK" evidence="12">
    <location>
        <begin position="813"/>
        <end position="1004"/>
    </location>
</feature>
<evidence type="ECO:0000256" key="8">
    <source>
        <dbReference type="ARBA" id="ARBA00023136"/>
    </source>
</evidence>
<evidence type="ECO:0000256" key="4">
    <source>
        <dbReference type="ARBA" id="ARBA00022737"/>
    </source>
</evidence>
<organism evidence="13 14">
    <name type="scientific">Dactylosporangium maewongense</name>
    <dbReference type="NCBI Taxonomy" id="634393"/>
    <lineage>
        <taxon>Bacteria</taxon>
        <taxon>Bacillati</taxon>
        <taxon>Actinomycetota</taxon>
        <taxon>Actinomycetes</taxon>
        <taxon>Micromonosporales</taxon>
        <taxon>Micromonosporaceae</taxon>
        <taxon>Dactylosporangium</taxon>
    </lineage>
</organism>
<dbReference type="SUPFAM" id="SSF52540">
    <property type="entry name" value="P-loop containing nucleoside triphosphate hydrolases"/>
    <property type="match status" value="3"/>
</dbReference>
<keyword evidence="4" id="KW-0677">Repeat</keyword>
<sequence length="1321" mass="144170">MSTVVFRRPPRRPGPQLPRGELLLESPPELPERLPKGFGQLLMILPMVCGVGAMAFLYTGGGRGSGPMMWIVGGLFGVSMIGMAIGSMNSGGGDSKAELDAERRDYMRYLAQVRRQARRAAAQQRAALLWQHPAPDVLWSVAASKRRWERRATDDDFGQVRIALGAQRLAVSIIPPETKPVEDLEPMTAIALRRFIRARQTVPDLPIAVSARSFSRVVPRGDRQVVTDLVRSMLCQLATLHSPDDVKIAVVAAPERRGEWEWVKWLPHAQHDRQTDAAGAVRLMFDSMTDLEEVLEDELHSRSRFAPELRPLTTAPHLIVVVDGGEVAPTCQLLGIGLQGTTVVDLSGTVPRDSGRWLLSLQVTAEQIAADQGKKVTPLGRPDRLSVVAAEGLARQLAPFRLSQQTTSEEPLARSIELPDLLGIGDAAAVDPLLTWRPRPNREKLRVPIGVGPDGQPVDLDFKESAQDGMGPHGLIIGATGSGKSELLRTIVVSLAITHSSEELNFVLVDFKGGATFASLDVLPHTSAVITNLSDELPLVDRMQAALNGEMVRRQELLRAAGNYVSRFEYEKARLAGEQLAPLPSLLIICDEFSELLAAKSEFIDLFVMIGRLGRSLGVHLLLASQRLEEGRLRGLDTHLSYRVGLRTFSAVESRVVLGVPDAYELPSAPGHGYLKTDTTTMTRFRAAYVSGTYRQAGLVPRSQATVRMQIVPYGTQHIPVPVLPADEPEEEPEVESGRGESMLDVIVGKLRGRGAPAHQVWLPPLGEPATLGELLGALTVDERRGLVATGWPGTGRLSAPVGLVDRPFEQRRDPLVVELDGAAGNVVFVGGPQSGKSTALRTLISSLALTHSPWQVQFFCLDFGGGALRSLAGLPHVSGVAGRREGEAVRRTVAEVTALLDEREARFTELAVDSIASYRRARNAGEVTDDPFGDVFLVVDGWSAIREHYEELEARITSVAARGLGFGIHVVLAANRWGEVRTNLRDLLGTRIELRLGDPTESEIDRRSAVNVPERTPGRGLTHDKLHFLAALPRIEGGEGVDDLAAGAAELVRRVREGWPFQPAPPVRLLPKMLPRVELAKLVEQRPAVPGVAIGINETHLAPVHLDFAAEPHLLILGDAESGKTSLMRLIARSIIETKTPHEARLFVADFRRGLLGVVDREYLLDYAPSHSALNEMMPNIRGAINDRLPGPDVTAEQLRNRSWWRGPDLYVLVDDYDLVALPGNNPLTQLMELLPQARDVGLHVILTRRVGGASRALYEPVIQRLRELDAPGFLMSGSREEGPLFGDLRPSPQPPGRGTLVRRSDGRQLVQTAWVDPVP</sequence>
<dbReference type="EMBL" id="BAAAQD010000009">
    <property type="protein sequence ID" value="GAA1524823.1"/>
    <property type="molecule type" value="Genomic_DNA"/>
</dbReference>